<reference evidence="13 14" key="1">
    <citation type="submission" date="2019-08" db="EMBL/GenBank/DDBJ databases">
        <title>In-depth cultivation of the pig gut microbiome towards novel bacterial diversity and tailored functional studies.</title>
        <authorList>
            <person name="Wylensek D."/>
            <person name="Hitch T.C.A."/>
            <person name="Clavel T."/>
        </authorList>
    </citation>
    <scope>NUCLEOTIDE SEQUENCE [LARGE SCALE GENOMIC DNA]</scope>
    <source>
        <strain evidence="13 14">WCA-MUC-591-APC-4B</strain>
    </source>
</reference>
<evidence type="ECO:0000256" key="9">
    <source>
        <dbReference type="ARBA" id="ARBA00048743"/>
    </source>
</evidence>
<dbReference type="EMBL" id="VUNA01000001">
    <property type="protein sequence ID" value="MST69831.1"/>
    <property type="molecule type" value="Genomic_DNA"/>
</dbReference>
<dbReference type="Proteomes" id="UP000469424">
    <property type="component" value="Unassembled WGS sequence"/>
</dbReference>
<evidence type="ECO:0000256" key="6">
    <source>
        <dbReference type="ARBA" id="ARBA00022741"/>
    </source>
</evidence>
<keyword evidence="14" id="KW-1185">Reference proteome</keyword>
<dbReference type="InterPro" id="IPR039430">
    <property type="entry name" value="Thymidylate_kin-like_dom"/>
</dbReference>
<comment type="function">
    <text evidence="10 11">Phosphorylation of dTMP to form dTDP in both de novo and salvage pathways of dTTP synthesis.</text>
</comment>
<dbReference type="PANTHER" id="PTHR10344:SF4">
    <property type="entry name" value="UMP-CMP KINASE 2, MITOCHONDRIAL"/>
    <property type="match status" value="1"/>
</dbReference>
<organism evidence="13 14">
    <name type="scientific">Mogibacterium kristiansenii</name>
    <dbReference type="NCBI Taxonomy" id="2606708"/>
    <lineage>
        <taxon>Bacteria</taxon>
        <taxon>Bacillati</taxon>
        <taxon>Bacillota</taxon>
        <taxon>Clostridia</taxon>
        <taxon>Peptostreptococcales</taxon>
        <taxon>Anaerovoracaceae</taxon>
        <taxon>Mogibacterium</taxon>
    </lineage>
</organism>
<keyword evidence="4 11" id="KW-0808">Transferase</keyword>
<evidence type="ECO:0000256" key="7">
    <source>
        <dbReference type="ARBA" id="ARBA00022777"/>
    </source>
</evidence>
<dbReference type="InterPro" id="IPR018095">
    <property type="entry name" value="Thymidylate_kin_CS"/>
</dbReference>
<evidence type="ECO:0000313" key="14">
    <source>
        <dbReference type="Proteomes" id="UP000469424"/>
    </source>
</evidence>
<dbReference type="RefSeq" id="WP_154553388.1">
    <property type="nucleotide sequence ID" value="NZ_JAQXUZ010000004.1"/>
</dbReference>
<evidence type="ECO:0000256" key="2">
    <source>
        <dbReference type="ARBA" id="ARBA00012980"/>
    </source>
</evidence>
<evidence type="ECO:0000256" key="1">
    <source>
        <dbReference type="ARBA" id="ARBA00009776"/>
    </source>
</evidence>
<dbReference type="GO" id="GO:0006233">
    <property type="term" value="P:dTDP biosynthetic process"/>
    <property type="evidence" value="ECO:0007669"/>
    <property type="project" value="InterPro"/>
</dbReference>
<dbReference type="NCBIfam" id="TIGR00041">
    <property type="entry name" value="DTMP_kinase"/>
    <property type="match status" value="1"/>
</dbReference>
<dbReference type="PROSITE" id="PS01331">
    <property type="entry name" value="THYMIDYLATE_KINASE"/>
    <property type="match status" value="1"/>
</dbReference>
<name>A0A6N7XJQ4_9FIRM</name>
<dbReference type="FunFam" id="3.40.50.300:FF:000225">
    <property type="entry name" value="Thymidylate kinase"/>
    <property type="match status" value="1"/>
</dbReference>
<dbReference type="HAMAP" id="MF_00165">
    <property type="entry name" value="Thymidylate_kinase"/>
    <property type="match status" value="1"/>
</dbReference>
<evidence type="ECO:0000256" key="5">
    <source>
        <dbReference type="ARBA" id="ARBA00022727"/>
    </source>
</evidence>
<evidence type="ECO:0000259" key="12">
    <source>
        <dbReference type="Pfam" id="PF02223"/>
    </source>
</evidence>
<dbReference type="CDD" id="cd01672">
    <property type="entry name" value="TMPK"/>
    <property type="match status" value="1"/>
</dbReference>
<comment type="similarity">
    <text evidence="1 11">Belongs to the thymidylate kinase family.</text>
</comment>
<dbReference type="GO" id="GO:0004798">
    <property type="term" value="F:dTMP kinase activity"/>
    <property type="evidence" value="ECO:0007669"/>
    <property type="project" value="UniProtKB-UniRule"/>
</dbReference>
<evidence type="ECO:0000313" key="13">
    <source>
        <dbReference type="EMBL" id="MST69831.1"/>
    </source>
</evidence>
<dbReference type="InterPro" id="IPR018094">
    <property type="entry name" value="Thymidylate_kinase"/>
</dbReference>
<evidence type="ECO:0000256" key="8">
    <source>
        <dbReference type="ARBA" id="ARBA00022840"/>
    </source>
</evidence>
<evidence type="ECO:0000256" key="4">
    <source>
        <dbReference type="ARBA" id="ARBA00022679"/>
    </source>
</evidence>
<comment type="caution">
    <text evidence="13">The sequence shown here is derived from an EMBL/GenBank/DDBJ whole genome shotgun (WGS) entry which is preliminary data.</text>
</comment>
<evidence type="ECO:0000256" key="10">
    <source>
        <dbReference type="ARBA" id="ARBA00057735"/>
    </source>
</evidence>
<protein>
    <recommendedName>
        <fullName evidence="3 11">Thymidylate kinase</fullName>
        <ecNumber evidence="2 11">2.7.4.9</ecNumber>
    </recommendedName>
    <alternativeName>
        <fullName evidence="11">dTMP kinase</fullName>
    </alternativeName>
</protein>
<dbReference type="GO" id="GO:0006235">
    <property type="term" value="P:dTTP biosynthetic process"/>
    <property type="evidence" value="ECO:0007669"/>
    <property type="project" value="UniProtKB-UniRule"/>
</dbReference>
<dbReference type="EC" id="2.7.4.9" evidence="2 11"/>
<dbReference type="InterPro" id="IPR027417">
    <property type="entry name" value="P-loop_NTPase"/>
</dbReference>
<accession>A0A6N7XJQ4</accession>
<dbReference type="PANTHER" id="PTHR10344">
    <property type="entry name" value="THYMIDYLATE KINASE"/>
    <property type="match status" value="1"/>
</dbReference>
<keyword evidence="5 11" id="KW-0545">Nucleotide biosynthesis</keyword>
<gene>
    <name evidence="11" type="primary">tmk</name>
    <name evidence="13" type="ORF">FYJ65_00500</name>
</gene>
<dbReference type="GO" id="GO:0005829">
    <property type="term" value="C:cytosol"/>
    <property type="evidence" value="ECO:0007669"/>
    <property type="project" value="TreeGrafter"/>
</dbReference>
<evidence type="ECO:0000256" key="11">
    <source>
        <dbReference type="HAMAP-Rule" id="MF_00165"/>
    </source>
</evidence>
<dbReference type="AlphaFoldDB" id="A0A6N7XJQ4"/>
<dbReference type="GO" id="GO:0005524">
    <property type="term" value="F:ATP binding"/>
    <property type="evidence" value="ECO:0007669"/>
    <property type="project" value="UniProtKB-UniRule"/>
</dbReference>
<evidence type="ECO:0000256" key="3">
    <source>
        <dbReference type="ARBA" id="ARBA00017144"/>
    </source>
</evidence>
<dbReference type="Pfam" id="PF02223">
    <property type="entry name" value="Thymidylate_kin"/>
    <property type="match status" value="1"/>
</dbReference>
<dbReference type="GO" id="GO:0006227">
    <property type="term" value="P:dUDP biosynthetic process"/>
    <property type="evidence" value="ECO:0007669"/>
    <property type="project" value="TreeGrafter"/>
</dbReference>
<keyword evidence="8 11" id="KW-0067">ATP-binding</keyword>
<comment type="catalytic activity">
    <reaction evidence="9 11">
        <text>dTMP + ATP = dTDP + ADP</text>
        <dbReference type="Rhea" id="RHEA:13517"/>
        <dbReference type="ChEBI" id="CHEBI:30616"/>
        <dbReference type="ChEBI" id="CHEBI:58369"/>
        <dbReference type="ChEBI" id="CHEBI:63528"/>
        <dbReference type="ChEBI" id="CHEBI:456216"/>
        <dbReference type="EC" id="2.7.4.9"/>
    </reaction>
</comment>
<keyword evidence="6 11" id="KW-0547">Nucleotide-binding</keyword>
<sequence>MSRGIFITLEGPDGAGKTTQIQMMKEYLESLGKTVLLTREPGGTGISEKLREILLDKENAEMSDTTEMMIYAAARAQHVAERIRPALERGEVVICDRFVDSSVAYQGYGRGLGDAVQEVNRYATAGLEPDRTFFMDLDPAIGRGRIGKGVQDRMEREKLDFHYRVYEGYLKIWQANPHRVIRLDASRSIDTIQSEIRKHLQQMLDEEEQ</sequence>
<proteinExistence type="inferred from homology"/>
<dbReference type="Gene3D" id="3.40.50.300">
    <property type="entry name" value="P-loop containing nucleotide triphosphate hydrolases"/>
    <property type="match status" value="1"/>
</dbReference>
<dbReference type="SUPFAM" id="SSF52540">
    <property type="entry name" value="P-loop containing nucleoside triphosphate hydrolases"/>
    <property type="match status" value="1"/>
</dbReference>
<feature type="binding site" evidence="11">
    <location>
        <begin position="11"/>
        <end position="18"/>
    </location>
    <ligand>
        <name>ATP</name>
        <dbReference type="ChEBI" id="CHEBI:30616"/>
    </ligand>
</feature>
<feature type="domain" description="Thymidylate kinase-like" evidence="12">
    <location>
        <begin position="9"/>
        <end position="196"/>
    </location>
</feature>
<keyword evidence="7 11" id="KW-0418">Kinase</keyword>